<dbReference type="SUPFAM" id="SSF53098">
    <property type="entry name" value="Ribonuclease H-like"/>
    <property type="match status" value="1"/>
</dbReference>
<dbReference type="EMBL" id="MN738786">
    <property type="protein sequence ID" value="QHT36756.1"/>
    <property type="molecule type" value="Genomic_DNA"/>
</dbReference>
<organism evidence="2">
    <name type="scientific">viral metagenome</name>
    <dbReference type="NCBI Taxonomy" id="1070528"/>
    <lineage>
        <taxon>unclassified sequences</taxon>
        <taxon>metagenomes</taxon>
        <taxon>organismal metagenomes</taxon>
    </lineage>
</organism>
<dbReference type="GO" id="GO:0003676">
    <property type="term" value="F:nucleic acid binding"/>
    <property type="evidence" value="ECO:0007669"/>
    <property type="project" value="InterPro"/>
</dbReference>
<sequence length="245" mass="28328">MILDRIVNPPKECLKYLIMKLISFDIGIKNLAYCVIDSELCSILDWGVLDISTCDKCEHIMKGMKPCEKDAKVTINNTRLCTAHQKLSQYKGLKSKKIPKQINPMLQLGQKLVSVLDEHTIFLTVDHVLLENQPALKNPTMKSVQMLVYSYFLIKGVTITTSPIKNIEMINARNKLKAYKGEPISCDIKDRYKRTKWLGIQYCEKMISENTQIEEFYKTLFKCSKKRDDLADAYLQGMYWLSIQK</sequence>
<evidence type="ECO:0000259" key="1">
    <source>
        <dbReference type="Pfam" id="PF09159"/>
    </source>
</evidence>
<dbReference type="Pfam" id="PF09159">
    <property type="entry name" value="Ydc2-catalyt"/>
    <property type="match status" value="1"/>
</dbReference>
<name>A0A6C0F4Y3_9ZZZZ</name>
<protein>
    <recommendedName>
        <fullName evidence="1">Mitochondrial resolvase Ydc2 catalytic domain-containing protein</fullName>
    </recommendedName>
</protein>
<dbReference type="InterPro" id="IPR012337">
    <property type="entry name" value="RNaseH-like_sf"/>
</dbReference>
<accession>A0A6C0F4Y3</accession>
<reference evidence="2" key="1">
    <citation type="journal article" date="2020" name="Nature">
        <title>Giant virus diversity and host interactions through global metagenomics.</title>
        <authorList>
            <person name="Schulz F."/>
            <person name="Roux S."/>
            <person name="Paez-Espino D."/>
            <person name="Jungbluth S."/>
            <person name="Walsh D.A."/>
            <person name="Denef V.J."/>
            <person name="McMahon K.D."/>
            <person name="Konstantinidis K.T."/>
            <person name="Eloe-Fadrosh E.A."/>
            <person name="Kyrpides N.C."/>
            <person name="Woyke T."/>
        </authorList>
    </citation>
    <scope>NUCLEOTIDE SEQUENCE</scope>
    <source>
        <strain evidence="2">GVMAG-S-ERX555967-130</strain>
    </source>
</reference>
<dbReference type="Gene3D" id="3.30.420.10">
    <property type="entry name" value="Ribonuclease H-like superfamily/Ribonuclease H"/>
    <property type="match status" value="1"/>
</dbReference>
<dbReference type="InterPro" id="IPR036397">
    <property type="entry name" value="RNaseH_sf"/>
</dbReference>
<dbReference type="AlphaFoldDB" id="A0A6C0F4Y3"/>
<dbReference type="InterPro" id="IPR015242">
    <property type="entry name" value="Ydc2_cat"/>
</dbReference>
<proteinExistence type="predicted"/>
<feature type="domain" description="Mitochondrial resolvase Ydc2 catalytic" evidence="1">
    <location>
        <begin position="22"/>
        <end position="133"/>
    </location>
</feature>
<evidence type="ECO:0000313" key="2">
    <source>
        <dbReference type="EMBL" id="QHT36756.1"/>
    </source>
</evidence>